<organism evidence="1 2">
    <name type="scientific">Rubripirellula lacrimiformis</name>
    <dbReference type="NCBI Taxonomy" id="1930273"/>
    <lineage>
        <taxon>Bacteria</taxon>
        <taxon>Pseudomonadati</taxon>
        <taxon>Planctomycetota</taxon>
        <taxon>Planctomycetia</taxon>
        <taxon>Pirellulales</taxon>
        <taxon>Pirellulaceae</taxon>
        <taxon>Rubripirellula</taxon>
    </lineage>
</organism>
<name>A0A517NLF9_9BACT</name>
<dbReference type="AlphaFoldDB" id="A0A517NLF9"/>
<reference evidence="1 2" key="1">
    <citation type="submission" date="2019-02" db="EMBL/GenBank/DDBJ databases">
        <title>Deep-cultivation of Planctomycetes and their phenomic and genomic characterization uncovers novel biology.</title>
        <authorList>
            <person name="Wiegand S."/>
            <person name="Jogler M."/>
            <person name="Boedeker C."/>
            <person name="Pinto D."/>
            <person name="Vollmers J."/>
            <person name="Rivas-Marin E."/>
            <person name="Kohn T."/>
            <person name="Peeters S.H."/>
            <person name="Heuer A."/>
            <person name="Rast P."/>
            <person name="Oberbeckmann S."/>
            <person name="Bunk B."/>
            <person name="Jeske O."/>
            <person name="Meyerdierks A."/>
            <person name="Storesund J.E."/>
            <person name="Kallscheuer N."/>
            <person name="Luecker S."/>
            <person name="Lage O.M."/>
            <person name="Pohl T."/>
            <person name="Merkel B.J."/>
            <person name="Hornburger P."/>
            <person name="Mueller R.-W."/>
            <person name="Bruemmer F."/>
            <person name="Labrenz M."/>
            <person name="Spormann A.M."/>
            <person name="Op den Camp H."/>
            <person name="Overmann J."/>
            <person name="Amann R."/>
            <person name="Jetten M.S.M."/>
            <person name="Mascher T."/>
            <person name="Medema M.H."/>
            <person name="Devos D.P."/>
            <person name="Kaster A.-K."/>
            <person name="Ovreas L."/>
            <person name="Rohde M."/>
            <person name="Galperin M.Y."/>
            <person name="Jogler C."/>
        </authorList>
    </citation>
    <scope>NUCLEOTIDE SEQUENCE [LARGE SCALE GENOMIC DNA]</scope>
    <source>
        <strain evidence="1 2">K22_7</strain>
    </source>
</reference>
<dbReference type="KEGG" id="rlc:K227x_63320"/>
<gene>
    <name evidence="1" type="ORF">K227x_63320</name>
</gene>
<proteinExistence type="predicted"/>
<protein>
    <submittedName>
        <fullName evidence="1">Uncharacterized protein</fullName>
    </submittedName>
</protein>
<keyword evidence="2" id="KW-1185">Reference proteome</keyword>
<evidence type="ECO:0000313" key="2">
    <source>
        <dbReference type="Proteomes" id="UP000318538"/>
    </source>
</evidence>
<accession>A0A517NLF9</accession>
<dbReference type="Proteomes" id="UP000318538">
    <property type="component" value="Chromosome"/>
</dbReference>
<dbReference type="EMBL" id="CP036525">
    <property type="protein sequence ID" value="QDT07903.1"/>
    <property type="molecule type" value="Genomic_DNA"/>
</dbReference>
<evidence type="ECO:0000313" key="1">
    <source>
        <dbReference type="EMBL" id="QDT07903.1"/>
    </source>
</evidence>
<sequence length="264" mass="30288">MTLESPISGPRYAPASMPIEPMPFDQQTAKASVQWLVDRTLRQMPRSFDGDKDWGNTKKVWAGVKVRMDGLKLKTNRRWREVEHGRWIQYEVTLPDIDAARNLDITIDATKPIQDLQSGEQRWSIDSTIIAPMKFSARIQRWNRGVKLFSVTVTGTMKLRLRSTATIGIYPDYLKIPPDLVIDPRMEQADLKLQKFEVDRVSHIGGDAAEAWGEIVQEVLVQRFVEKQDERLVSKLNKAIEKQRDDLKISMADWLVQLAQGSTE</sequence>